<feature type="domain" description="C2H2-type" evidence="9">
    <location>
        <begin position="904"/>
        <end position="926"/>
    </location>
</feature>
<feature type="region of interest" description="Disordered" evidence="8">
    <location>
        <begin position="749"/>
        <end position="848"/>
    </location>
</feature>
<gene>
    <name evidence="10" type="ORF">KUF71_021759</name>
</gene>
<name>A0AAE1H0B1_9NEOP</name>
<dbReference type="GO" id="GO:0000981">
    <property type="term" value="F:DNA-binding transcription factor activity, RNA polymerase II-specific"/>
    <property type="evidence" value="ECO:0007669"/>
    <property type="project" value="TreeGrafter"/>
</dbReference>
<dbReference type="Proteomes" id="UP001219518">
    <property type="component" value="Unassembled WGS sequence"/>
</dbReference>
<dbReference type="Pfam" id="PF13894">
    <property type="entry name" value="zf-C2H2_4"/>
    <property type="match status" value="1"/>
</dbReference>
<dbReference type="InterPro" id="IPR036236">
    <property type="entry name" value="Znf_C2H2_sf"/>
</dbReference>
<keyword evidence="5" id="KW-0539">Nucleus</keyword>
<keyword evidence="11" id="KW-1185">Reference proteome</keyword>
<dbReference type="Gene3D" id="3.30.160.60">
    <property type="entry name" value="Classic Zinc Finger"/>
    <property type="match status" value="3"/>
</dbReference>
<dbReference type="AlphaFoldDB" id="A0AAE1H0B1"/>
<keyword evidence="3 7" id="KW-0863">Zinc-finger</keyword>
<dbReference type="PROSITE" id="PS00028">
    <property type="entry name" value="ZINC_FINGER_C2H2_1"/>
    <property type="match status" value="5"/>
</dbReference>
<keyword evidence="1" id="KW-0479">Metal-binding</keyword>
<feature type="region of interest" description="Disordered" evidence="8">
    <location>
        <begin position="302"/>
        <end position="334"/>
    </location>
</feature>
<keyword evidence="4" id="KW-0862">Zinc</keyword>
<evidence type="ECO:0000256" key="4">
    <source>
        <dbReference type="ARBA" id="ARBA00022833"/>
    </source>
</evidence>
<reference evidence="10" key="1">
    <citation type="submission" date="2021-07" db="EMBL/GenBank/DDBJ databases">
        <authorList>
            <person name="Catto M.A."/>
            <person name="Jacobson A."/>
            <person name="Kennedy G."/>
            <person name="Labadie P."/>
            <person name="Hunt B.G."/>
            <person name="Srinivasan R."/>
        </authorList>
    </citation>
    <scope>NUCLEOTIDE SEQUENCE</scope>
    <source>
        <strain evidence="10">PL_HMW_Pooled</strain>
        <tissue evidence="10">Head</tissue>
    </source>
</reference>
<evidence type="ECO:0000256" key="2">
    <source>
        <dbReference type="ARBA" id="ARBA00022737"/>
    </source>
</evidence>
<dbReference type="GO" id="GO:0000978">
    <property type="term" value="F:RNA polymerase II cis-regulatory region sequence-specific DNA binding"/>
    <property type="evidence" value="ECO:0007669"/>
    <property type="project" value="TreeGrafter"/>
</dbReference>
<comment type="similarity">
    <text evidence="6">Belongs to the snail C2H2-type zinc-finger protein family.</text>
</comment>
<proteinExistence type="inferred from homology"/>
<sequence length="926" mass="97168">MEVEQESKNIIESKDVALPVIKDVTSEANNDSTVSEDMDCSDSGRIDVNEPNPEGSSIQGALPSEAEMIEALLGHCCWVCGATAPTHEENLSHMMTHLHEAACDPAPGGTAAWTPGARRASGVCGQGPATWTPAPINPMRAGTLARASTPRPPVDVVENRKEARTDALPPVQQGLLPLSEARRMSAGGAAARAQLETPTPAPPLPVLVEPAAAATPEKPDENKSLVCAICLQTFTDPVMLVMHVDDEVRALAAKNKLADRIRSKKKKSGDKKSSSASPTNGFACDQCSRTFPIKMALRVHVARAHSEKSKPHDKKKSAKHRSQPPDHMPFQCAHCGQSYPSKDSLLAHVQTHQVEVKKRLEEARAHEARCATPAQQQQPAATLKDTPEQIVAGSMALRMTPVRTSGRTPSRTPGAKASFPCASCGRSYTAERHLRRHVTHVHSPSMPHICVKCGTDCFSSEKLQAHTEAHAQGGGGGQARASPAQEEGVTEDSAKDGDAAEVKEEDVMNKQDAVAEDVVTEDPASATTDAAMPEDTGASETPSSLTGAAKTRAAAQTSSQKIVFRVVSKSSNKMEAASVAAKIIPQLTVDMAAKDAGQGEPSGAADQAKTKVVYMLLSKRGTKRGAEAGAEGDDTVKPPANVTTKPLTKMYVKVVNKAKSKLVTGSGKGAVKTLIPRTPPKVGFKVVKTVVPFMKPLAKPKVLPGIVPLGGYLQTPKSAPADAVYRAEPGKASRLTSVLLKDASDSCAVSSTQPAVPEQPRQDTPLPARPSRSLLISSRAAGRTPSRIATRLNPAAAAVGSAARGPAGADPDSVPSDPQVTTAANAKQEPGLPAPAGPAAPGAPAAPAARPVASTSVLGSFRMSSPVPSTANCICDKCGLHFTGDVAYKLHLIRTHGITVVKKFECQCCGAAYRDKEMLRAHLRTH</sequence>
<dbReference type="PANTHER" id="PTHR24388">
    <property type="entry name" value="ZINC FINGER PROTEIN"/>
    <property type="match status" value="1"/>
</dbReference>
<accession>A0AAE1H0B1</accession>
<evidence type="ECO:0000256" key="1">
    <source>
        <dbReference type="ARBA" id="ARBA00022723"/>
    </source>
</evidence>
<feature type="compositionally biased region" description="Basic and acidic residues" evidence="8">
    <location>
        <begin position="492"/>
        <end position="509"/>
    </location>
</feature>
<keyword evidence="2" id="KW-0677">Repeat</keyword>
<feature type="region of interest" description="Disordered" evidence="8">
    <location>
        <begin position="27"/>
        <end position="57"/>
    </location>
</feature>
<feature type="domain" description="C2H2-type" evidence="9">
    <location>
        <begin position="419"/>
        <end position="447"/>
    </location>
</feature>
<feature type="compositionally biased region" description="Basic residues" evidence="8">
    <location>
        <begin position="311"/>
        <end position="322"/>
    </location>
</feature>
<evidence type="ECO:0000256" key="6">
    <source>
        <dbReference type="ARBA" id="ARBA00037948"/>
    </source>
</evidence>
<organism evidence="10 11">
    <name type="scientific">Frankliniella fusca</name>
    <dbReference type="NCBI Taxonomy" id="407009"/>
    <lineage>
        <taxon>Eukaryota</taxon>
        <taxon>Metazoa</taxon>
        <taxon>Ecdysozoa</taxon>
        <taxon>Arthropoda</taxon>
        <taxon>Hexapoda</taxon>
        <taxon>Insecta</taxon>
        <taxon>Pterygota</taxon>
        <taxon>Neoptera</taxon>
        <taxon>Paraneoptera</taxon>
        <taxon>Thysanoptera</taxon>
        <taxon>Terebrantia</taxon>
        <taxon>Thripoidea</taxon>
        <taxon>Thripidae</taxon>
        <taxon>Frankliniella</taxon>
    </lineage>
</organism>
<dbReference type="EMBL" id="JAHWGI010000292">
    <property type="protein sequence ID" value="KAK3912189.1"/>
    <property type="molecule type" value="Genomic_DNA"/>
</dbReference>
<protein>
    <submittedName>
        <fullName evidence="10">Zinc finger protein 333</fullName>
    </submittedName>
</protein>
<feature type="domain" description="C2H2-type" evidence="9">
    <location>
        <begin position="330"/>
        <end position="357"/>
    </location>
</feature>
<dbReference type="InterPro" id="IPR050527">
    <property type="entry name" value="Snail/Krueppel_Znf"/>
</dbReference>
<feature type="compositionally biased region" description="Low complexity" evidence="8">
    <location>
        <begin position="839"/>
        <end position="848"/>
    </location>
</feature>
<dbReference type="SUPFAM" id="SSF57667">
    <property type="entry name" value="beta-beta-alpha zinc fingers"/>
    <property type="match status" value="3"/>
</dbReference>
<evidence type="ECO:0000313" key="10">
    <source>
        <dbReference type="EMBL" id="KAK3912189.1"/>
    </source>
</evidence>
<comment type="caution">
    <text evidence="10">The sequence shown here is derived from an EMBL/GenBank/DDBJ whole genome shotgun (WGS) entry which is preliminary data.</text>
</comment>
<dbReference type="GO" id="GO:0008270">
    <property type="term" value="F:zinc ion binding"/>
    <property type="evidence" value="ECO:0007669"/>
    <property type="project" value="UniProtKB-KW"/>
</dbReference>
<reference evidence="10" key="2">
    <citation type="journal article" date="2023" name="BMC Genomics">
        <title>Pest status, molecular evolution, and epigenetic factors derived from the genome assembly of Frankliniella fusca, a thysanopteran phytovirus vector.</title>
        <authorList>
            <person name="Catto M.A."/>
            <person name="Labadie P.E."/>
            <person name="Jacobson A.L."/>
            <person name="Kennedy G.G."/>
            <person name="Srinivasan R."/>
            <person name="Hunt B.G."/>
        </authorList>
    </citation>
    <scope>NUCLEOTIDE SEQUENCE</scope>
    <source>
        <strain evidence="10">PL_HMW_Pooled</strain>
    </source>
</reference>
<feature type="region of interest" description="Disordered" evidence="8">
    <location>
        <begin position="468"/>
        <end position="554"/>
    </location>
</feature>
<evidence type="ECO:0000256" key="5">
    <source>
        <dbReference type="ARBA" id="ARBA00023242"/>
    </source>
</evidence>
<feature type="domain" description="C2H2-type" evidence="9">
    <location>
        <begin position="282"/>
        <end position="310"/>
    </location>
</feature>
<feature type="compositionally biased region" description="Polar residues" evidence="8">
    <location>
        <begin position="816"/>
        <end position="825"/>
    </location>
</feature>
<dbReference type="SMART" id="SM00355">
    <property type="entry name" value="ZnF_C2H2"/>
    <property type="match status" value="8"/>
</dbReference>
<evidence type="ECO:0000313" key="11">
    <source>
        <dbReference type="Proteomes" id="UP001219518"/>
    </source>
</evidence>
<dbReference type="InterPro" id="IPR013087">
    <property type="entry name" value="Znf_C2H2_type"/>
</dbReference>
<dbReference type="PANTHER" id="PTHR24388:SF104">
    <property type="entry name" value="AT-RICH BINDING PROTEIN-RELATED"/>
    <property type="match status" value="1"/>
</dbReference>
<dbReference type="PROSITE" id="PS50157">
    <property type="entry name" value="ZINC_FINGER_C2H2_2"/>
    <property type="match status" value="4"/>
</dbReference>
<evidence type="ECO:0000256" key="8">
    <source>
        <dbReference type="SAM" id="MobiDB-lite"/>
    </source>
</evidence>
<feature type="region of interest" description="Disordered" evidence="8">
    <location>
        <begin position="260"/>
        <end position="280"/>
    </location>
</feature>
<evidence type="ECO:0000259" key="9">
    <source>
        <dbReference type="PROSITE" id="PS50157"/>
    </source>
</evidence>
<evidence type="ECO:0000256" key="7">
    <source>
        <dbReference type="PROSITE-ProRule" id="PRU00042"/>
    </source>
</evidence>
<evidence type="ECO:0000256" key="3">
    <source>
        <dbReference type="ARBA" id="ARBA00022771"/>
    </source>
</evidence>
<feature type="compositionally biased region" description="Low complexity" evidence="8">
    <location>
        <begin position="795"/>
        <end position="809"/>
    </location>
</feature>